<name>A0A2I0I156_PUNGR</name>
<evidence type="ECO:0000313" key="2">
    <source>
        <dbReference type="Proteomes" id="UP000233551"/>
    </source>
</evidence>
<dbReference type="GO" id="GO:0008270">
    <property type="term" value="F:zinc ion binding"/>
    <property type="evidence" value="ECO:0007669"/>
    <property type="project" value="InterPro"/>
</dbReference>
<proteinExistence type="predicted"/>
<reference evidence="1 2" key="1">
    <citation type="submission" date="2017-11" db="EMBL/GenBank/DDBJ databases">
        <title>De-novo sequencing of pomegranate (Punica granatum L.) genome.</title>
        <authorList>
            <person name="Akparov Z."/>
            <person name="Amiraslanov A."/>
            <person name="Hajiyeva S."/>
            <person name="Abbasov M."/>
            <person name="Kaur K."/>
            <person name="Hamwieh A."/>
            <person name="Solovyev V."/>
            <person name="Salamov A."/>
            <person name="Braich B."/>
            <person name="Kosarev P."/>
            <person name="Mahmoud A."/>
            <person name="Hajiyev E."/>
            <person name="Babayeva S."/>
            <person name="Izzatullayeva V."/>
            <person name="Mammadov A."/>
            <person name="Mammadov A."/>
            <person name="Sharifova S."/>
            <person name="Ojaghi J."/>
            <person name="Eynullazada K."/>
            <person name="Bayramov B."/>
            <person name="Abdulazimova A."/>
            <person name="Shahmuradov I."/>
        </authorList>
    </citation>
    <scope>NUCLEOTIDE SEQUENCE [LARGE SCALE GENOMIC DNA]</scope>
    <source>
        <strain evidence="2">cv. AG2017</strain>
        <tissue evidence="1">Leaf</tissue>
    </source>
</reference>
<dbReference type="SUPFAM" id="SSF57756">
    <property type="entry name" value="Retrovirus zinc finger-like domains"/>
    <property type="match status" value="1"/>
</dbReference>
<accession>A0A2I0I156</accession>
<dbReference type="AlphaFoldDB" id="A0A2I0I156"/>
<comment type="caution">
    <text evidence="1">The sequence shown here is derived from an EMBL/GenBank/DDBJ whole genome shotgun (WGS) entry which is preliminary data.</text>
</comment>
<dbReference type="InterPro" id="IPR036875">
    <property type="entry name" value="Znf_CCHC_sf"/>
</dbReference>
<organism evidence="1 2">
    <name type="scientific">Punica granatum</name>
    <name type="common">Pomegranate</name>
    <dbReference type="NCBI Taxonomy" id="22663"/>
    <lineage>
        <taxon>Eukaryota</taxon>
        <taxon>Viridiplantae</taxon>
        <taxon>Streptophyta</taxon>
        <taxon>Embryophyta</taxon>
        <taxon>Tracheophyta</taxon>
        <taxon>Spermatophyta</taxon>
        <taxon>Magnoliopsida</taxon>
        <taxon>eudicotyledons</taxon>
        <taxon>Gunneridae</taxon>
        <taxon>Pentapetalae</taxon>
        <taxon>rosids</taxon>
        <taxon>malvids</taxon>
        <taxon>Myrtales</taxon>
        <taxon>Lythraceae</taxon>
        <taxon>Punica</taxon>
    </lineage>
</organism>
<dbReference type="Proteomes" id="UP000233551">
    <property type="component" value="Unassembled WGS sequence"/>
</dbReference>
<sequence>MATMKVDIEKFDGIMNFSLWRVRMTAILVQNDLKKAMTGNKPERMEQSEWDELDEKELFASQLCLTNNVLREVLAKKKASALWRKLEALYMTKSLANRLALKHQLYTFRIAKGQNRSRSKSRNNDKSCCYCKKKGHIVGKCYKLKNKQKAELDKKGKQKADLADASIAENKDDES</sequence>
<evidence type="ECO:0000313" key="1">
    <source>
        <dbReference type="EMBL" id="PKI37573.1"/>
    </source>
</evidence>
<dbReference type="Pfam" id="PF14223">
    <property type="entry name" value="Retrotran_gag_2"/>
    <property type="match status" value="1"/>
</dbReference>
<dbReference type="GO" id="GO:0003676">
    <property type="term" value="F:nucleic acid binding"/>
    <property type="evidence" value="ECO:0007669"/>
    <property type="project" value="InterPro"/>
</dbReference>
<gene>
    <name evidence="1" type="ORF">CRG98_042044</name>
</gene>
<keyword evidence="2" id="KW-1185">Reference proteome</keyword>
<dbReference type="EMBL" id="PGOL01004349">
    <property type="protein sequence ID" value="PKI37573.1"/>
    <property type="molecule type" value="Genomic_DNA"/>
</dbReference>
<protein>
    <recommendedName>
        <fullName evidence="3">CCHC-type domain-containing protein</fullName>
    </recommendedName>
</protein>
<evidence type="ECO:0008006" key="3">
    <source>
        <dbReference type="Google" id="ProtNLM"/>
    </source>
</evidence>